<evidence type="ECO:0000313" key="18">
    <source>
        <dbReference type="Proteomes" id="UP000694701"/>
    </source>
</evidence>
<evidence type="ECO:0000256" key="12">
    <source>
        <dbReference type="ARBA" id="ARBA00023136"/>
    </source>
</evidence>
<dbReference type="GO" id="GO:0005524">
    <property type="term" value="F:ATP binding"/>
    <property type="evidence" value="ECO:0007669"/>
    <property type="project" value="UniProtKB-KW"/>
</dbReference>
<keyword evidence="12 15" id="KW-0472">Membrane</keyword>
<evidence type="ECO:0000256" key="13">
    <source>
        <dbReference type="ARBA" id="ARBA00023214"/>
    </source>
</evidence>
<keyword evidence="11 14" id="KW-0129">CBS domain</keyword>
<dbReference type="PROSITE" id="PS51371">
    <property type="entry name" value="CBS"/>
    <property type="match status" value="2"/>
</dbReference>
<evidence type="ECO:0000313" key="17">
    <source>
        <dbReference type="Ensembl" id="ENSCCRP00020104455.1"/>
    </source>
</evidence>
<dbReference type="GO" id="GO:0005886">
    <property type="term" value="C:plasma membrane"/>
    <property type="evidence" value="ECO:0007669"/>
    <property type="project" value="TreeGrafter"/>
</dbReference>
<keyword evidence="5" id="KW-0677">Repeat</keyword>
<evidence type="ECO:0000256" key="11">
    <source>
        <dbReference type="ARBA" id="ARBA00023122"/>
    </source>
</evidence>
<keyword evidence="3" id="KW-0050">Antiport</keyword>
<dbReference type="FunFam" id="3.90.1280.20:FF:000002">
    <property type="entry name" value="Chloride channel protein"/>
    <property type="match status" value="1"/>
</dbReference>
<keyword evidence="10 15" id="KW-0406">Ion transport</keyword>
<evidence type="ECO:0000256" key="4">
    <source>
        <dbReference type="ARBA" id="ARBA00022692"/>
    </source>
</evidence>
<feature type="transmembrane region" description="Helical" evidence="15">
    <location>
        <begin position="164"/>
        <end position="186"/>
    </location>
</feature>
<feature type="transmembrane region" description="Helical" evidence="15">
    <location>
        <begin position="376"/>
        <end position="395"/>
    </location>
</feature>
<evidence type="ECO:0000256" key="3">
    <source>
        <dbReference type="ARBA" id="ARBA00022449"/>
    </source>
</evidence>
<dbReference type="InterPro" id="IPR000644">
    <property type="entry name" value="CBS_dom"/>
</dbReference>
<dbReference type="InterPro" id="IPR014743">
    <property type="entry name" value="Cl-channel_core"/>
</dbReference>
<dbReference type="GO" id="GO:0008021">
    <property type="term" value="C:synaptic vesicle"/>
    <property type="evidence" value="ECO:0007669"/>
    <property type="project" value="TreeGrafter"/>
</dbReference>
<dbReference type="AlphaFoldDB" id="A0A8C2K5K8"/>
<accession>A0A8C2K5K8</accession>
<evidence type="ECO:0000256" key="2">
    <source>
        <dbReference type="ARBA" id="ARBA00022448"/>
    </source>
</evidence>
<feature type="transmembrane region" description="Helical" evidence="15">
    <location>
        <begin position="235"/>
        <end position="251"/>
    </location>
</feature>
<evidence type="ECO:0000256" key="9">
    <source>
        <dbReference type="ARBA" id="ARBA00022989"/>
    </source>
</evidence>
<evidence type="ECO:0000256" key="5">
    <source>
        <dbReference type="ARBA" id="ARBA00022737"/>
    </source>
</evidence>
<evidence type="ECO:0000256" key="1">
    <source>
        <dbReference type="ARBA" id="ARBA00004337"/>
    </source>
</evidence>
<dbReference type="Pfam" id="PF00654">
    <property type="entry name" value="Voltage_CLC"/>
    <property type="match status" value="2"/>
</dbReference>
<keyword evidence="13 15" id="KW-0868">Chloride</keyword>
<evidence type="ECO:0000259" key="16">
    <source>
        <dbReference type="PROSITE" id="PS51371"/>
    </source>
</evidence>
<dbReference type="GO" id="GO:0010008">
    <property type="term" value="C:endosome membrane"/>
    <property type="evidence" value="ECO:0007669"/>
    <property type="project" value="UniProtKB-SubCell"/>
</dbReference>
<dbReference type="InterPro" id="IPR001807">
    <property type="entry name" value="ClC"/>
</dbReference>
<dbReference type="SUPFAM" id="SSF54631">
    <property type="entry name" value="CBS-domain pair"/>
    <property type="match status" value="1"/>
</dbReference>
<dbReference type="GO" id="GO:0005247">
    <property type="term" value="F:voltage-gated chloride channel activity"/>
    <property type="evidence" value="ECO:0007669"/>
    <property type="project" value="TreeGrafter"/>
</dbReference>
<feature type="domain" description="CBS" evidence="16">
    <location>
        <begin position="684"/>
        <end position="743"/>
    </location>
</feature>
<comment type="subcellular location">
    <subcellularLocation>
        <location evidence="1">Endosome membrane</location>
        <topology evidence="1">Multi-pass membrane protein</topology>
    </subcellularLocation>
    <subcellularLocation>
        <location evidence="15">Membrane</location>
        <topology evidence="15">Multi-pass membrane protein</topology>
    </subcellularLocation>
</comment>
<dbReference type="Proteomes" id="UP000694701">
    <property type="component" value="Unplaced"/>
</dbReference>
<dbReference type="Gene3D" id="3.10.580.20">
    <property type="match status" value="1"/>
</dbReference>
<evidence type="ECO:0000256" key="7">
    <source>
        <dbReference type="ARBA" id="ARBA00022753"/>
    </source>
</evidence>
<dbReference type="PANTHER" id="PTHR45711">
    <property type="entry name" value="CHLORIDE CHANNEL PROTEIN"/>
    <property type="match status" value="1"/>
</dbReference>
<feature type="transmembrane region" description="Helical" evidence="15">
    <location>
        <begin position="505"/>
        <end position="528"/>
    </location>
</feature>
<feature type="transmembrane region" description="Helical" evidence="15">
    <location>
        <begin position="455"/>
        <end position="476"/>
    </location>
</feature>
<dbReference type="GO" id="GO:0005794">
    <property type="term" value="C:Golgi apparatus"/>
    <property type="evidence" value="ECO:0007669"/>
    <property type="project" value="TreeGrafter"/>
</dbReference>
<comment type="caution">
    <text evidence="15">Lacks conserved residue(s) required for the propagation of feature annotation.</text>
</comment>
<dbReference type="CDD" id="cd04591">
    <property type="entry name" value="CBS_pair_voltage-gated_CLC_euk_bac"/>
    <property type="match status" value="1"/>
</dbReference>
<feature type="domain" description="CBS" evidence="16">
    <location>
        <begin position="588"/>
        <end position="654"/>
    </location>
</feature>
<protein>
    <recommendedName>
        <fullName evidence="15">Chloride channel protein</fullName>
    </recommendedName>
</protein>
<keyword evidence="4 15" id="KW-0812">Transmembrane</keyword>
<dbReference type="Pfam" id="PF00571">
    <property type="entry name" value="CBS"/>
    <property type="match status" value="2"/>
</dbReference>
<dbReference type="Gene3D" id="1.10.3080.10">
    <property type="entry name" value="Clc chloride channel"/>
    <property type="match status" value="2"/>
</dbReference>
<feature type="transmembrane region" description="Helical" evidence="15">
    <location>
        <begin position="263"/>
        <end position="287"/>
    </location>
</feature>
<evidence type="ECO:0000256" key="6">
    <source>
        <dbReference type="ARBA" id="ARBA00022741"/>
    </source>
</evidence>
<comment type="similarity">
    <text evidence="15">Belongs to the chloride channel (TC 2.A.49) family.</text>
</comment>
<dbReference type="Gene3D" id="3.90.1280.20">
    <property type="match status" value="1"/>
</dbReference>
<dbReference type="PANTHER" id="PTHR45711:SF7">
    <property type="entry name" value="H(+)_CL(-) EXCHANGE TRANSPORTER 5"/>
    <property type="match status" value="1"/>
</dbReference>
<evidence type="ECO:0000256" key="15">
    <source>
        <dbReference type="RuleBase" id="RU361221"/>
    </source>
</evidence>
<dbReference type="FunFam" id="1.10.3080.10:FF:000017">
    <property type="entry name" value="Chloride channel protein"/>
    <property type="match status" value="1"/>
</dbReference>
<keyword evidence="2 15" id="KW-0813">Transport</keyword>
<dbReference type="InterPro" id="IPR046342">
    <property type="entry name" value="CBS_dom_sf"/>
</dbReference>
<keyword evidence="7" id="KW-0967">Endosome</keyword>
<dbReference type="GO" id="GO:0005769">
    <property type="term" value="C:early endosome"/>
    <property type="evidence" value="ECO:0007669"/>
    <property type="project" value="TreeGrafter"/>
</dbReference>
<sequence length="748" mass="83117">MQCCTQICRVSADWRPSNSPKLIDLLDDTVPGIGTYEDFNTIDWVREKSKDRDRHREITNKSKHSTVALLFSISDAFSGWLLMLLIGLMSGALAGGIDIAAHWMTDLKEGVCLNGFWFNHEHCCWASNETTFQERDKCPQWKTWAELMVGVSEGSVNVLNHFMYVSWALLFAFLAVILVRAFAPYACGSGIPEIKTILSGFIIRGYLGKWTLIIKTITLVLAVSSGLSLGKEGPLVHVACCCANILCHFFTKYRRNEAKRREVLSAASAVGVSVAFGAPIGGVLFSLEEVSYYFPLKTLWRSFFAALVAAFTLRSINPFGNSRLVLFYVEFHTPWHLLELIPFVLLGIFGGLWGAFFIHANIAWCRLRKNTRLGHYPVIEVLVVTLLTALLAFPIEYTRMSSSELISELFNDCGLLDSSKLCGYTSNSGSTSGSVNATAANGLGARLAGPGLYTAMWQLALALVFKMLITVATFGIKVTDLDVFLKAKQNIRAVLRIKPQNDKHFFFFLISTLGGVTRMTVSLVVIMFELTGGLEYIVPLMAATMTSKWVADALSRESIYEAHIRLNGYPFLEAKEEFRHKTLATDVMRPRQSDPPLSVLTQSGMSVEEVERLIADTTYSGFPVVISQQSQRLVGFVLRRDLVISLENARRHQEGVVSVSAVLFTECDPPASPSAPPAVKLHNILDLSPFTVTVHTPMEIVVDIFRKLGLRQCLVIQNGRLLGIITKKDILKHMAQMANRDPESILFN</sequence>
<name>A0A8C2K5K8_CYPCA</name>
<dbReference type="SMART" id="SM00116">
    <property type="entry name" value="CBS"/>
    <property type="match status" value="2"/>
</dbReference>
<organism evidence="17 18">
    <name type="scientific">Cyprinus carpio</name>
    <name type="common">Common carp</name>
    <dbReference type="NCBI Taxonomy" id="7962"/>
    <lineage>
        <taxon>Eukaryota</taxon>
        <taxon>Metazoa</taxon>
        <taxon>Chordata</taxon>
        <taxon>Craniata</taxon>
        <taxon>Vertebrata</taxon>
        <taxon>Euteleostomi</taxon>
        <taxon>Actinopterygii</taxon>
        <taxon>Neopterygii</taxon>
        <taxon>Teleostei</taxon>
        <taxon>Ostariophysi</taxon>
        <taxon>Cypriniformes</taxon>
        <taxon>Cyprinidae</taxon>
        <taxon>Cyprininae</taxon>
        <taxon>Cyprinus</taxon>
    </lineage>
</organism>
<feature type="transmembrane region" description="Helical" evidence="15">
    <location>
        <begin position="340"/>
        <end position="364"/>
    </location>
</feature>
<dbReference type="SUPFAM" id="SSF81340">
    <property type="entry name" value="Clc chloride channel"/>
    <property type="match status" value="1"/>
</dbReference>
<proteinExistence type="inferred from homology"/>
<keyword evidence="8" id="KW-0067">ATP-binding</keyword>
<dbReference type="PRINTS" id="PR00762">
    <property type="entry name" value="CLCHANNEL"/>
</dbReference>
<feature type="transmembrane region" description="Helical" evidence="15">
    <location>
        <begin position="66"/>
        <end position="88"/>
    </location>
</feature>
<dbReference type="CDD" id="cd03684">
    <property type="entry name" value="ClC_3_like"/>
    <property type="match status" value="1"/>
</dbReference>
<keyword evidence="9 15" id="KW-1133">Transmembrane helix</keyword>
<dbReference type="Ensembl" id="ENSCCRT00020114073.1">
    <property type="protein sequence ID" value="ENSCCRP00020104455.1"/>
    <property type="gene ID" value="ENSCCRG00020045610.1"/>
</dbReference>
<evidence type="ECO:0000256" key="14">
    <source>
        <dbReference type="PROSITE-ProRule" id="PRU00703"/>
    </source>
</evidence>
<dbReference type="FunFam" id="3.90.1280.20:FF:000001">
    <property type="entry name" value="Chloride channel protein"/>
    <property type="match status" value="1"/>
</dbReference>
<feature type="transmembrane region" description="Helical" evidence="15">
    <location>
        <begin position="207"/>
        <end position="229"/>
    </location>
</feature>
<dbReference type="GO" id="GO:0015297">
    <property type="term" value="F:antiporter activity"/>
    <property type="evidence" value="ECO:0007669"/>
    <property type="project" value="UniProtKB-KW"/>
</dbReference>
<evidence type="ECO:0000256" key="10">
    <source>
        <dbReference type="ARBA" id="ARBA00023065"/>
    </source>
</evidence>
<reference evidence="17" key="1">
    <citation type="submission" date="2025-08" db="UniProtKB">
        <authorList>
            <consortium name="Ensembl"/>
        </authorList>
    </citation>
    <scope>IDENTIFICATION</scope>
</reference>
<evidence type="ECO:0000256" key="8">
    <source>
        <dbReference type="ARBA" id="ARBA00022840"/>
    </source>
</evidence>
<keyword evidence="6" id="KW-0547">Nucleotide-binding</keyword>